<dbReference type="InterPro" id="IPR036648">
    <property type="entry name" value="CN_Hdrase_a/SCN_Hdrase_g_sf"/>
</dbReference>
<sequence>MLIEKGFVTEAKIQDNIAFMNSRSPANGAGLVARAWVVGGFKARLHSDVRAAAV</sequence>
<dbReference type="InterPro" id="IPR004232">
    <property type="entry name" value="CN_Hdrtase_a/SCN_Hdrlase_g"/>
</dbReference>
<proteinExistence type="predicted"/>
<dbReference type="AlphaFoldDB" id="A0A6J4P900"/>
<reference evidence="3" key="1">
    <citation type="submission" date="2020-02" db="EMBL/GenBank/DDBJ databases">
        <authorList>
            <person name="Meier V. D."/>
        </authorList>
    </citation>
    <scope>NUCLEOTIDE SEQUENCE</scope>
    <source>
        <strain evidence="3">AVDCRST_MAG55</strain>
    </source>
</reference>
<gene>
    <name evidence="3" type="ORF">AVDCRST_MAG55-839</name>
</gene>
<dbReference type="GO" id="GO:0046914">
    <property type="term" value="F:transition metal ion binding"/>
    <property type="evidence" value="ECO:0007669"/>
    <property type="project" value="InterPro"/>
</dbReference>
<protein>
    <submittedName>
        <fullName evidence="3">Nitrile hydratase, alpha chain</fullName>
    </submittedName>
</protein>
<evidence type="ECO:0000259" key="2">
    <source>
        <dbReference type="Pfam" id="PF02979"/>
    </source>
</evidence>
<keyword evidence="1" id="KW-0479">Metal-binding</keyword>
<feature type="domain" description="Nitrile hydratase alpha/Thiocyanate hydrolase gamma" evidence="2">
    <location>
        <begin position="1"/>
        <end position="53"/>
    </location>
</feature>
<dbReference type="GO" id="GO:0003824">
    <property type="term" value="F:catalytic activity"/>
    <property type="evidence" value="ECO:0007669"/>
    <property type="project" value="InterPro"/>
</dbReference>
<evidence type="ECO:0000313" key="3">
    <source>
        <dbReference type="EMBL" id="CAA9403713.1"/>
    </source>
</evidence>
<organism evidence="3">
    <name type="scientific">uncultured Rubrobacteraceae bacterium</name>
    <dbReference type="NCBI Taxonomy" id="349277"/>
    <lineage>
        <taxon>Bacteria</taxon>
        <taxon>Bacillati</taxon>
        <taxon>Actinomycetota</taxon>
        <taxon>Rubrobacteria</taxon>
        <taxon>Rubrobacterales</taxon>
        <taxon>Rubrobacteraceae</taxon>
        <taxon>environmental samples</taxon>
    </lineage>
</organism>
<dbReference type="SUPFAM" id="SSF56209">
    <property type="entry name" value="Nitrile hydratase alpha chain"/>
    <property type="match status" value="1"/>
</dbReference>
<name>A0A6J4P900_9ACTN</name>
<accession>A0A6J4P900</accession>
<evidence type="ECO:0000256" key="1">
    <source>
        <dbReference type="ARBA" id="ARBA00022723"/>
    </source>
</evidence>
<dbReference type="Pfam" id="PF02979">
    <property type="entry name" value="NHase_alpha"/>
    <property type="match status" value="1"/>
</dbReference>
<dbReference type="Gene3D" id="3.90.330.10">
    <property type="entry name" value="Nitrile hydratase alpha /Thiocyanate hydrolase gamma"/>
    <property type="match status" value="1"/>
</dbReference>
<dbReference type="EMBL" id="CADCUZ010000034">
    <property type="protein sequence ID" value="CAA9403713.1"/>
    <property type="molecule type" value="Genomic_DNA"/>
</dbReference>